<reference evidence="2" key="1">
    <citation type="submission" date="2018-06" db="EMBL/GenBank/DDBJ databases">
        <authorList>
            <person name="Zhirakovskaya E."/>
        </authorList>
    </citation>
    <scope>NUCLEOTIDE SEQUENCE</scope>
</reference>
<dbReference type="InterPro" id="IPR037066">
    <property type="entry name" value="Plug_dom_sf"/>
</dbReference>
<accession>A0A3B0UJC6</accession>
<dbReference type="SUPFAM" id="SSF56935">
    <property type="entry name" value="Porins"/>
    <property type="match status" value="1"/>
</dbReference>
<organism evidence="2">
    <name type="scientific">hydrothermal vent metagenome</name>
    <dbReference type="NCBI Taxonomy" id="652676"/>
    <lineage>
        <taxon>unclassified sequences</taxon>
        <taxon>metagenomes</taxon>
        <taxon>ecological metagenomes</taxon>
    </lineage>
</organism>
<dbReference type="Pfam" id="PF07715">
    <property type="entry name" value="Plug"/>
    <property type="match status" value="1"/>
</dbReference>
<gene>
    <name evidence="2" type="ORF">MNBD_BACTEROID07-457</name>
</gene>
<name>A0A3B0UJC6_9ZZZZ</name>
<dbReference type="EMBL" id="UOET01000238">
    <property type="protein sequence ID" value="VAW28433.1"/>
    <property type="molecule type" value="Genomic_DNA"/>
</dbReference>
<dbReference type="InterPro" id="IPR008969">
    <property type="entry name" value="CarboxyPept-like_regulatory"/>
</dbReference>
<dbReference type="PROSITE" id="PS52016">
    <property type="entry name" value="TONB_DEPENDENT_REC_3"/>
    <property type="match status" value="1"/>
</dbReference>
<dbReference type="SUPFAM" id="SSF49464">
    <property type="entry name" value="Carboxypeptidase regulatory domain-like"/>
    <property type="match status" value="1"/>
</dbReference>
<evidence type="ECO:0000259" key="1">
    <source>
        <dbReference type="Pfam" id="PF07715"/>
    </source>
</evidence>
<dbReference type="Gene3D" id="2.170.130.10">
    <property type="entry name" value="TonB-dependent receptor, plug domain"/>
    <property type="match status" value="1"/>
</dbReference>
<dbReference type="InterPro" id="IPR012910">
    <property type="entry name" value="Plug_dom"/>
</dbReference>
<keyword evidence="2" id="KW-0675">Receptor</keyword>
<evidence type="ECO:0000313" key="2">
    <source>
        <dbReference type="EMBL" id="VAW28433.1"/>
    </source>
</evidence>
<sequence length="180" mass="20162">MPVMKWVLVFVFQLPVSGLFAQNLLVLDDQTRLPVTNVLIYNTTKTASTLTNPEGKAKLSGFSASDTLIFQHPTYEMLKIPFRDILKNHGKILLKTSFIDLNEVIISANRWEEKKNEVPNKISQITHKEILLESPPTSADMLAKSHDVFVQKSQLGGGSPLIRGFAANRILFVVDGIRMN</sequence>
<feature type="non-terminal residue" evidence="2">
    <location>
        <position position="180"/>
    </location>
</feature>
<dbReference type="AlphaFoldDB" id="A0A3B0UJC6"/>
<feature type="domain" description="TonB-dependent receptor plug" evidence="1">
    <location>
        <begin position="115"/>
        <end position="180"/>
    </location>
</feature>
<protein>
    <submittedName>
        <fullName evidence="2">TonB-dependent receptor Outer membrane receptor for ferrienterochelin and colicins</fullName>
    </submittedName>
</protein>
<dbReference type="InterPro" id="IPR039426">
    <property type="entry name" value="TonB-dep_rcpt-like"/>
</dbReference>
<proteinExistence type="predicted"/>